<dbReference type="EMBL" id="VSRR010001776">
    <property type="protein sequence ID" value="MPC27621.1"/>
    <property type="molecule type" value="Genomic_DNA"/>
</dbReference>
<gene>
    <name evidence="2" type="ORF">E2C01_020794</name>
</gene>
<reference evidence="2 3" key="1">
    <citation type="submission" date="2019-05" db="EMBL/GenBank/DDBJ databases">
        <title>Another draft genome of Portunus trituberculatus and its Hox gene families provides insights of decapod evolution.</title>
        <authorList>
            <person name="Jeong J.-H."/>
            <person name="Song I."/>
            <person name="Kim S."/>
            <person name="Choi T."/>
            <person name="Kim D."/>
            <person name="Ryu S."/>
            <person name="Kim W."/>
        </authorList>
    </citation>
    <scope>NUCLEOTIDE SEQUENCE [LARGE SCALE GENOMIC DNA]</scope>
    <source>
        <tissue evidence="2">Muscle</tissue>
    </source>
</reference>
<dbReference type="AlphaFoldDB" id="A0A5B7E0W3"/>
<name>A0A5B7E0W3_PORTR</name>
<comment type="caution">
    <text evidence="2">The sequence shown here is derived from an EMBL/GenBank/DDBJ whole genome shotgun (WGS) entry which is preliminary data.</text>
</comment>
<feature type="region of interest" description="Disordered" evidence="1">
    <location>
        <begin position="23"/>
        <end position="43"/>
    </location>
</feature>
<sequence>MGRPKKRLRECVTGYESVENKRTYGKRSPVVESSHRSCQLRPK</sequence>
<evidence type="ECO:0000313" key="2">
    <source>
        <dbReference type="EMBL" id="MPC27621.1"/>
    </source>
</evidence>
<accession>A0A5B7E0W3</accession>
<protein>
    <submittedName>
        <fullName evidence="2">Uncharacterized protein</fullName>
    </submittedName>
</protein>
<keyword evidence="3" id="KW-1185">Reference proteome</keyword>
<dbReference type="Proteomes" id="UP000324222">
    <property type="component" value="Unassembled WGS sequence"/>
</dbReference>
<organism evidence="2 3">
    <name type="scientific">Portunus trituberculatus</name>
    <name type="common">Swimming crab</name>
    <name type="synonym">Neptunus trituberculatus</name>
    <dbReference type="NCBI Taxonomy" id="210409"/>
    <lineage>
        <taxon>Eukaryota</taxon>
        <taxon>Metazoa</taxon>
        <taxon>Ecdysozoa</taxon>
        <taxon>Arthropoda</taxon>
        <taxon>Crustacea</taxon>
        <taxon>Multicrustacea</taxon>
        <taxon>Malacostraca</taxon>
        <taxon>Eumalacostraca</taxon>
        <taxon>Eucarida</taxon>
        <taxon>Decapoda</taxon>
        <taxon>Pleocyemata</taxon>
        <taxon>Brachyura</taxon>
        <taxon>Eubrachyura</taxon>
        <taxon>Portunoidea</taxon>
        <taxon>Portunidae</taxon>
        <taxon>Portuninae</taxon>
        <taxon>Portunus</taxon>
    </lineage>
</organism>
<evidence type="ECO:0000256" key="1">
    <source>
        <dbReference type="SAM" id="MobiDB-lite"/>
    </source>
</evidence>
<proteinExistence type="predicted"/>
<evidence type="ECO:0000313" key="3">
    <source>
        <dbReference type="Proteomes" id="UP000324222"/>
    </source>
</evidence>